<keyword evidence="4" id="KW-1185">Reference proteome</keyword>
<dbReference type="Proteomes" id="UP001501867">
    <property type="component" value="Unassembled WGS sequence"/>
</dbReference>
<comment type="caution">
    <text evidence="3">The sequence shown here is derived from an EMBL/GenBank/DDBJ whole genome shotgun (WGS) entry which is preliminary data.</text>
</comment>
<evidence type="ECO:0000313" key="3">
    <source>
        <dbReference type="EMBL" id="GAA0287778.1"/>
    </source>
</evidence>
<feature type="region of interest" description="Disordered" evidence="1">
    <location>
        <begin position="203"/>
        <end position="231"/>
    </location>
</feature>
<feature type="transmembrane region" description="Helical" evidence="2">
    <location>
        <begin position="33"/>
        <end position="52"/>
    </location>
</feature>
<dbReference type="RefSeq" id="WP_425580176.1">
    <property type="nucleotide sequence ID" value="NZ_BAAABV010000015.1"/>
</dbReference>
<dbReference type="InterPro" id="IPR046737">
    <property type="entry name" value="DUF6629"/>
</dbReference>
<accession>A0ABP3F0A2</accession>
<feature type="transmembrane region" description="Helical" evidence="2">
    <location>
        <begin position="159"/>
        <end position="177"/>
    </location>
</feature>
<reference evidence="4" key="1">
    <citation type="journal article" date="2019" name="Int. J. Syst. Evol. Microbiol.">
        <title>The Global Catalogue of Microorganisms (GCM) 10K type strain sequencing project: providing services to taxonomists for standard genome sequencing and annotation.</title>
        <authorList>
            <consortium name="The Broad Institute Genomics Platform"/>
            <consortium name="The Broad Institute Genome Sequencing Center for Infectious Disease"/>
            <person name="Wu L."/>
            <person name="Ma J."/>
        </authorList>
    </citation>
    <scope>NUCLEOTIDE SEQUENCE [LARGE SCALE GENOMIC DNA]</scope>
    <source>
        <strain evidence="4">JCM 4505</strain>
    </source>
</reference>
<keyword evidence="2" id="KW-0812">Transmembrane</keyword>
<feature type="transmembrane region" description="Helical" evidence="2">
    <location>
        <begin position="64"/>
        <end position="86"/>
    </location>
</feature>
<gene>
    <name evidence="3" type="ORF">GCM10010302_27670</name>
</gene>
<evidence type="ECO:0008006" key="5">
    <source>
        <dbReference type="Google" id="ProtNLM"/>
    </source>
</evidence>
<feature type="transmembrane region" description="Helical" evidence="2">
    <location>
        <begin position="93"/>
        <end position="113"/>
    </location>
</feature>
<evidence type="ECO:0000256" key="1">
    <source>
        <dbReference type="SAM" id="MobiDB-lite"/>
    </source>
</evidence>
<feature type="transmembrane region" description="Helical" evidence="2">
    <location>
        <begin position="6"/>
        <end position="26"/>
    </location>
</feature>
<dbReference type="EMBL" id="BAAABV010000015">
    <property type="protein sequence ID" value="GAA0287778.1"/>
    <property type="molecule type" value="Genomic_DNA"/>
</dbReference>
<keyword evidence="2" id="KW-1133">Transmembrane helix</keyword>
<feature type="transmembrane region" description="Helical" evidence="2">
    <location>
        <begin position="183"/>
        <end position="199"/>
    </location>
</feature>
<dbReference type="Pfam" id="PF20334">
    <property type="entry name" value="DUF6629"/>
    <property type="match status" value="1"/>
</dbReference>
<evidence type="ECO:0000256" key="2">
    <source>
        <dbReference type="SAM" id="Phobius"/>
    </source>
</evidence>
<feature type="transmembrane region" description="Helical" evidence="2">
    <location>
        <begin position="133"/>
        <end position="152"/>
    </location>
</feature>
<organism evidence="3 4">
    <name type="scientific">Streptomyces polychromogenes</name>
    <dbReference type="NCBI Taxonomy" id="67342"/>
    <lineage>
        <taxon>Bacteria</taxon>
        <taxon>Bacillati</taxon>
        <taxon>Actinomycetota</taxon>
        <taxon>Actinomycetes</taxon>
        <taxon>Kitasatosporales</taxon>
        <taxon>Streptomycetaceae</taxon>
        <taxon>Streptomyces</taxon>
    </lineage>
</organism>
<name>A0ABP3F0A2_9ACTN</name>
<evidence type="ECO:0000313" key="4">
    <source>
        <dbReference type="Proteomes" id="UP001501867"/>
    </source>
</evidence>
<sequence>MCWSAPADLVAGSAVAAVGVVCLARVRRARDLPVAALPLLLGAHQLVEAAVWHAGGGCGPATTAWAVIALPVLPAWVALGVLLAAPPAARPRLWGPAAAGAAVSAVLAYRLAVRPAGAEVRGRVMGYTVDVPLAPLVLAGYLYAALGSLLLSGDRRLRALGAVLGAGAAVCAALWRLEFASTWCAFAAVASVLVAGWVRREGPATGSGRPGRTAGTRRRRRGGRRTGTRPA</sequence>
<proteinExistence type="predicted"/>
<protein>
    <recommendedName>
        <fullName evidence="5">Integral membrane protein</fullName>
    </recommendedName>
</protein>
<feature type="compositionally biased region" description="Basic residues" evidence="1">
    <location>
        <begin position="215"/>
        <end position="231"/>
    </location>
</feature>
<keyword evidence="2" id="KW-0472">Membrane</keyword>